<reference evidence="2" key="1">
    <citation type="submission" date="2025-08" db="UniProtKB">
        <authorList>
            <consortium name="Ensembl"/>
        </authorList>
    </citation>
    <scope>IDENTIFICATION</scope>
</reference>
<protein>
    <submittedName>
        <fullName evidence="2">Uncharacterized protein</fullName>
    </submittedName>
</protein>
<reference evidence="2" key="2">
    <citation type="submission" date="2025-09" db="UniProtKB">
        <authorList>
            <consortium name="Ensembl"/>
        </authorList>
    </citation>
    <scope>IDENTIFICATION</scope>
</reference>
<dbReference type="Ensembl" id="ENSCWAT00000027803.1">
    <property type="protein sequence ID" value="ENSCWAP00000025650.1"/>
    <property type="gene ID" value="ENSCWAG00000019457.1"/>
</dbReference>
<evidence type="ECO:0000256" key="1">
    <source>
        <dbReference type="SAM" id="MobiDB-lite"/>
    </source>
</evidence>
<dbReference type="PANTHER" id="PTHR14248">
    <property type="entry name" value="CYCLIN Y, ISOFORM A"/>
    <property type="match status" value="1"/>
</dbReference>
<sequence length="118" mass="12612">MGNVLSCCPSPNASPRLGRRKGPVEPDRESEVYEAAAGDAVAVASAPAAVEPAELDYGAGEGHHLQHISDREMPEDLAMESNPSDHPRASTIFLSKSQTDVLNQVSLSHIQIYATKNF</sequence>
<feature type="region of interest" description="Disordered" evidence="1">
    <location>
        <begin position="1"/>
        <end position="30"/>
    </location>
</feature>
<dbReference type="Proteomes" id="UP000694540">
    <property type="component" value="Unplaced"/>
</dbReference>
<proteinExistence type="predicted"/>
<accession>A0A8C3X4K2</accession>
<keyword evidence="3" id="KW-1185">Reference proteome</keyword>
<dbReference type="GeneTree" id="ENSGT00940000154453"/>
<name>A0A8C3X4K2_9CETA</name>
<evidence type="ECO:0000313" key="2">
    <source>
        <dbReference type="Ensembl" id="ENSCWAP00000025650.1"/>
    </source>
</evidence>
<organism evidence="2 3">
    <name type="scientific">Catagonus wagneri</name>
    <name type="common">Chacoan peccary</name>
    <dbReference type="NCBI Taxonomy" id="51154"/>
    <lineage>
        <taxon>Eukaryota</taxon>
        <taxon>Metazoa</taxon>
        <taxon>Chordata</taxon>
        <taxon>Craniata</taxon>
        <taxon>Vertebrata</taxon>
        <taxon>Euteleostomi</taxon>
        <taxon>Mammalia</taxon>
        <taxon>Eutheria</taxon>
        <taxon>Laurasiatheria</taxon>
        <taxon>Artiodactyla</taxon>
        <taxon>Suina</taxon>
        <taxon>Tayassuidae</taxon>
        <taxon>Catagonus</taxon>
    </lineage>
</organism>
<evidence type="ECO:0000313" key="3">
    <source>
        <dbReference type="Proteomes" id="UP000694540"/>
    </source>
</evidence>
<dbReference type="AlphaFoldDB" id="A0A8C3X4K2"/>